<dbReference type="GeneID" id="70182711"/>
<evidence type="ECO:0000259" key="2">
    <source>
        <dbReference type="SMART" id="SM01173"/>
    </source>
</evidence>
<feature type="domain" description="DUF4187" evidence="2">
    <location>
        <begin position="181"/>
        <end position="233"/>
    </location>
</feature>
<evidence type="ECO:0000313" key="4">
    <source>
        <dbReference type="Proteomes" id="UP000756346"/>
    </source>
</evidence>
<organism evidence="3 4">
    <name type="scientific">Microdochium trichocladiopsis</name>
    <dbReference type="NCBI Taxonomy" id="1682393"/>
    <lineage>
        <taxon>Eukaryota</taxon>
        <taxon>Fungi</taxon>
        <taxon>Dikarya</taxon>
        <taxon>Ascomycota</taxon>
        <taxon>Pezizomycotina</taxon>
        <taxon>Sordariomycetes</taxon>
        <taxon>Xylariomycetidae</taxon>
        <taxon>Xylariales</taxon>
        <taxon>Microdochiaceae</taxon>
        <taxon>Microdochium</taxon>
    </lineage>
</organism>
<evidence type="ECO:0000313" key="3">
    <source>
        <dbReference type="EMBL" id="KAH7035039.1"/>
    </source>
</evidence>
<dbReference type="RefSeq" id="XP_046015132.1">
    <property type="nucleotide sequence ID" value="XM_046153165.1"/>
</dbReference>
<accession>A0A9P9BSX3</accession>
<gene>
    <name evidence="3" type="ORF">B0I36DRAFT_317484</name>
</gene>
<dbReference type="Pfam" id="PF13821">
    <property type="entry name" value="DUF4187"/>
    <property type="match status" value="1"/>
</dbReference>
<sequence>MKEDRGGIGLDSERKRKINEAYAAQDKRARTLDPDEFRDRVRRERELARAERQCHAAMKVCEKLYEDRLRGGDSDEGGERKELGAADDHRDEDARNAKRDKRARAALSSRPLKSIPIEWRGLVRAREEAERDRRMRYDLEQTSRTRLPTYEDDTEDADDRTALGKTAAAAYVPVEDLEDDDEELEEFTGLEADEKLRRIILYLRKEHNYCFWCKYQYDDDTLDGCPGLTEEEHD</sequence>
<name>A0A9P9BSX3_9PEZI</name>
<feature type="region of interest" description="Disordered" evidence="1">
    <location>
        <begin position="69"/>
        <end position="107"/>
    </location>
</feature>
<dbReference type="AlphaFoldDB" id="A0A9P9BSX3"/>
<dbReference type="GO" id="GO:0000776">
    <property type="term" value="C:kinetochore"/>
    <property type="evidence" value="ECO:0007669"/>
    <property type="project" value="TreeGrafter"/>
</dbReference>
<dbReference type="OrthoDB" id="786951at2759"/>
<dbReference type="Proteomes" id="UP000756346">
    <property type="component" value="Unassembled WGS sequence"/>
</dbReference>
<dbReference type="PANTHER" id="PTHR21032">
    <property type="entry name" value="G PATCH DOMAIN-CONTAINING PROTEIN 11"/>
    <property type="match status" value="1"/>
</dbReference>
<dbReference type="InterPro" id="IPR039249">
    <property type="entry name" value="GPATCH11"/>
</dbReference>
<dbReference type="PANTHER" id="PTHR21032:SF0">
    <property type="entry name" value="G PATCH DOMAIN-CONTAINING PROTEIN 11"/>
    <property type="match status" value="1"/>
</dbReference>
<dbReference type="EMBL" id="JAGTJQ010000003">
    <property type="protein sequence ID" value="KAH7035039.1"/>
    <property type="molecule type" value="Genomic_DNA"/>
</dbReference>
<reference evidence="3" key="1">
    <citation type="journal article" date="2021" name="Nat. Commun.">
        <title>Genetic determinants of endophytism in the Arabidopsis root mycobiome.</title>
        <authorList>
            <person name="Mesny F."/>
            <person name="Miyauchi S."/>
            <person name="Thiergart T."/>
            <person name="Pickel B."/>
            <person name="Atanasova L."/>
            <person name="Karlsson M."/>
            <person name="Huettel B."/>
            <person name="Barry K.W."/>
            <person name="Haridas S."/>
            <person name="Chen C."/>
            <person name="Bauer D."/>
            <person name="Andreopoulos W."/>
            <person name="Pangilinan J."/>
            <person name="LaButti K."/>
            <person name="Riley R."/>
            <person name="Lipzen A."/>
            <person name="Clum A."/>
            <person name="Drula E."/>
            <person name="Henrissat B."/>
            <person name="Kohler A."/>
            <person name="Grigoriev I.V."/>
            <person name="Martin F.M."/>
            <person name="Hacquard S."/>
        </authorList>
    </citation>
    <scope>NUCLEOTIDE SEQUENCE</scope>
    <source>
        <strain evidence="3">MPI-CAGE-CH-0230</strain>
    </source>
</reference>
<proteinExistence type="predicted"/>
<keyword evidence="4" id="KW-1185">Reference proteome</keyword>
<protein>
    <recommendedName>
        <fullName evidence="2">DUF4187 domain-containing protein</fullName>
    </recommendedName>
</protein>
<comment type="caution">
    <text evidence="3">The sequence shown here is derived from an EMBL/GenBank/DDBJ whole genome shotgun (WGS) entry which is preliminary data.</text>
</comment>
<dbReference type="SMART" id="SM01173">
    <property type="entry name" value="DUF4187"/>
    <property type="match status" value="1"/>
</dbReference>
<evidence type="ECO:0000256" key="1">
    <source>
        <dbReference type="SAM" id="MobiDB-lite"/>
    </source>
</evidence>
<dbReference type="InterPro" id="IPR025239">
    <property type="entry name" value="DUF4187"/>
</dbReference>
<feature type="compositionally biased region" description="Basic and acidic residues" evidence="1">
    <location>
        <begin position="69"/>
        <end position="97"/>
    </location>
</feature>